<reference evidence="8" key="2">
    <citation type="submission" date="2020-10" db="EMBL/GenBank/DDBJ databases">
        <authorList>
            <person name="Scholz U."/>
            <person name="Mascher M."/>
            <person name="Fiebig A."/>
        </authorList>
    </citation>
    <scope>NUCLEOTIDE SEQUENCE [LARGE SCALE GENOMIC DNA]</scope>
    <source>
        <strain evidence="8">cv. Morex</strain>
    </source>
</reference>
<evidence type="ECO:0000313" key="9">
    <source>
        <dbReference type="Proteomes" id="UP000011116"/>
    </source>
</evidence>
<dbReference type="SUPFAM" id="SSF46689">
    <property type="entry name" value="Homeodomain-like"/>
    <property type="match status" value="1"/>
</dbReference>
<dbReference type="EnsemblPlants" id="HORVU.MOREX.r3.1HG0090720.1">
    <property type="protein sequence ID" value="HORVU.MOREX.r3.1HG0090720.1"/>
    <property type="gene ID" value="HORVU.MOREX.r3.1HG0090720"/>
</dbReference>
<evidence type="ECO:0000256" key="1">
    <source>
        <dbReference type="ARBA" id="ARBA00004123"/>
    </source>
</evidence>
<dbReference type="GO" id="GO:0003677">
    <property type="term" value="F:DNA binding"/>
    <property type="evidence" value="ECO:0007669"/>
    <property type="project" value="UniProtKB-KW"/>
</dbReference>
<dbReference type="InterPro" id="IPR009057">
    <property type="entry name" value="Homeodomain-like_sf"/>
</dbReference>
<evidence type="ECO:0000256" key="5">
    <source>
        <dbReference type="ARBA" id="ARBA00023242"/>
    </source>
</evidence>
<dbReference type="GO" id="GO:0005634">
    <property type="term" value="C:nucleus"/>
    <property type="evidence" value="ECO:0000318"/>
    <property type="project" value="GO_Central"/>
</dbReference>
<accession>A0A8I7B1P4</accession>
<evidence type="ECO:0000256" key="4">
    <source>
        <dbReference type="ARBA" id="ARBA00023163"/>
    </source>
</evidence>
<dbReference type="Proteomes" id="UP000011116">
    <property type="component" value="Chromosome 1H"/>
</dbReference>
<proteinExistence type="predicted"/>
<feature type="compositionally biased region" description="Basic and acidic residues" evidence="6">
    <location>
        <begin position="1"/>
        <end position="12"/>
    </location>
</feature>
<sequence length="263" mass="29744">MEDLNKIRKDIYNEPSNGFESPEANGSCNSSPVMTTPTTPTLLISGRRATRRRVIRTQVSDANSQEELDGRNVKNEHQNQKPKKPRLVWTDELHNKFLEAHDALLPQGDAVPKKILELMNEPTLTRENIASHLQKHRMNIDPLRRGNPKTKLQKLTPPQASSSSPNLSQQQASPTMTQPLSSSNLPETLTKEGAVNMNHNMKEHMQSFKECVLSDVASKDVYNGDNKSERNSMWCPDSADITEILDKDPKPSWDLKYLFYNGD</sequence>
<dbReference type="PANTHER" id="PTHR31442">
    <property type="entry name" value="HOMEODOMAIN-LIKE SUPERFAMILY PROTEIN-RELATED"/>
    <property type="match status" value="1"/>
</dbReference>
<dbReference type="InterPro" id="IPR001005">
    <property type="entry name" value="SANT/Myb"/>
</dbReference>
<dbReference type="InterPro" id="IPR017930">
    <property type="entry name" value="Myb_dom"/>
</dbReference>
<evidence type="ECO:0000313" key="8">
    <source>
        <dbReference type="EnsemblPlants" id="HORVU.MOREX.r3.1HG0090720.1"/>
    </source>
</evidence>
<dbReference type="PANTHER" id="PTHR31442:SF19">
    <property type="entry name" value="OS01G0844900 PROTEIN"/>
    <property type="match status" value="1"/>
</dbReference>
<dbReference type="GO" id="GO:0003700">
    <property type="term" value="F:DNA-binding transcription factor activity"/>
    <property type="evidence" value="ECO:0000318"/>
    <property type="project" value="GO_Central"/>
</dbReference>
<dbReference type="Gene3D" id="1.10.10.60">
    <property type="entry name" value="Homeodomain-like"/>
    <property type="match status" value="1"/>
</dbReference>
<reference evidence="9" key="1">
    <citation type="journal article" date="2012" name="Nature">
        <title>A physical, genetic and functional sequence assembly of the barley genome.</title>
        <authorList>
            <consortium name="The International Barley Genome Sequencing Consortium"/>
            <person name="Mayer K.F."/>
            <person name="Waugh R."/>
            <person name="Brown J.W."/>
            <person name="Schulman A."/>
            <person name="Langridge P."/>
            <person name="Platzer M."/>
            <person name="Fincher G.B."/>
            <person name="Muehlbauer G.J."/>
            <person name="Sato K."/>
            <person name="Close T.J."/>
            <person name="Wise R.P."/>
            <person name="Stein N."/>
        </authorList>
    </citation>
    <scope>NUCLEOTIDE SEQUENCE [LARGE SCALE GENOMIC DNA]</scope>
    <source>
        <strain evidence="9">cv. Morex</strain>
    </source>
</reference>
<dbReference type="NCBIfam" id="TIGR01557">
    <property type="entry name" value="myb_SHAQKYF"/>
    <property type="match status" value="1"/>
</dbReference>
<feature type="region of interest" description="Disordered" evidence="6">
    <location>
        <begin position="61"/>
        <end position="85"/>
    </location>
</feature>
<dbReference type="SMR" id="A0A8I7B1P4"/>
<evidence type="ECO:0000256" key="6">
    <source>
        <dbReference type="SAM" id="MobiDB-lite"/>
    </source>
</evidence>
<feature type="region of interest" description="Disordered" evidence="6">
    <location>
        <begin position="136"/>
        <end position="186"/>
    </location>
</feature>
<comment type="subcellular location">
    <subcellularLocation>
        <location evidence="1">Nucleus</location>
    </subcellularLocation>
</comment>
<reference evidence="8" key="3">
    <citation type="submission" date="2022-01" db="UniProtKB">
        <authorList>
            <consortium name="EnsemblPlants"/>
        </authorList>
    </citation>
    <scope>IDENTIFICATION</scope>
    <source>
        <strain evidence="8">subsp. vulgare</strain>
    </source>
</reference>
<feature type="compositionally biased region" description="Basic and acidic residues" evidence="6">
    <location>
        <begin position="68"/>
        <end position="79"/>
    </location>
</feature>
<keyword evidence="5" id="KW-0539">Nucleus</keyword>
<keyword evidence="9" id="KW-1185">Reference proteome</keyword>
<feature type="domain" description="HTH myb-type" evidence="7">
    <location>
        <begin position="81"/>
        <end position="141"/>
    </location>
</feature>
<organism evidence="8 9">
    <name type="scientific">Hordeum vulgare subsp. vulgare</name>
    <name type="common">Domesticated barley</name>
    <dbReference type="NCBI Taxonomy" id="112509"/>
    <lineage>
        <taxon>Eukaryota</taxon>
        <taxon>Viridiplantae</taxon>
        <taxon>Streptophyta</taxon>
        <taxon>Embryophyta</taxon>
        <taxon>Tracheophyta</taxon>
        <taxon>Spermatophyta</taxon>
        <taxon>Magnoliopsida</taxon>
        <taxon>Liliopsida</taxon>
        <taxon>Poales</taxon>
        <taxon>Poaceae</taxon>
        <taxon>BOP clade</taxon>
        <taxon>Pooideae</taxon>
        <taxon>Triticodae</taxon>
        <taxon>Triticeae</taxon>
        <taxon>Hordeinae</taxon>
        <taxon>Hordeum</taxon>
    </lineage>
</organism>
<feature type="compositionally biased region" description="Polar residues" evidence="6">
    <location>
        <begin position="156"/>
        <end position="186"/>
    </location>
</feature>
<evidence type="ECO:0000256" key="2">
    <source>
        <dbReference type="ARBA" id="ARBA00023015"/>
    </source>
</evidence>
<dbReference type="InterPro" id="IPR044841">
    <property type="entry name" value="LUX/BOA-like"/>
</dbReference>
<keyword evidence="2" id="KW-0805">Transcription regulation</keyword>
<evidence type="ECO:0000256" key="3">
    <source>
        <dbReference type="ARBA" id="ARBA00023125"/>
    </source>
</evidence>
<evidence type="ECO:0000259" key="7">
    <source>
        <dbReference type="PROSITE" id="PS51294"/>
    </source>
</evidence>
<dbReference type="Gramene" id="HORVU.MOREX.r3.1HG0090720.1">
    <property type="protein sequence ID" value="HORVU.MOREX.r3.1HG0090720.1"/>
    <property type="gene ID" value="HORVU.MOREX.r3.1HG0090720"/>
</dbReference>
<name>A0A8I7B1P4_HORVV</name>
<feature type="compositionally biased region" description="Polar residues" evidence="6">
    <location>
        <begin position="14"/>
        <end position="34"/>
    </location>
</feature>
<dbReference type="Pfam" id="PF00249">
    <property type="entry name" value="Myb_DNA-binding"/>
    <property type="match status" value="1"/>
</dbReference>
<dbReference type="PROSITE" id="PS51294">
    <property type="entry name" value="HTH_MYB"/>
    <property type="match status" value="1"/>
</dbReference>
<protein>
    <recommendedName>
        <fullName evidence="7">HTH myb-type domain-containing protein</fullName>
    </recommendedName>
</protein>
<dbReference type="InterPro" id="IPR006447">
    <property type="entry name" value="Myb_dom_plants"/>
</dbReference>
<dbReference type="AlphaFoldDB" id="A0A8I7B1P4"/>
<keyword evidence="3" id="KW-0238">DNA-binding</keyword>
<feature type="region of interest" description="Disordered" evidence="6">
    <location>
        <begin position="1"/>
        <end position="46"/>
    </location>
</feature>
<keyword evidence="4" id="KW-0804">Transcription</keyword>
<dbReference type="FunFam" id="1.10.10.60:FF:000007">
    <property type="entry name" value="Two-component response regulator"/>
    <property type="match status" value="1"/>
</dbReference>